<evidence type="ECO:0000313" key="1">
    <source>
        <dbReference type="EMBL" id="QFU16753.1"/>
    </source>
</evidence>
<name>A0A5P9JWE2_9HYPH</name>
<proteinExistence type="predicted"/>
<reference evidence="1 2" key="1">
    <citation type="submission" date="2019-10" db="EMBL/GenBank/DDBJ databases">
        <title>Isolation, Identification of Microvirga thermotolerans HR1, a novel thermophilic bacterium and Comparative Genomics of the genus Microvirga.</title>
        <authorList>
            <person name="Li J."/>
            <person name="Zhang W."/>
            <person name="Lin M."/>
            <person name="Wang J."/>
        </authorList>
    </citation>
    <scope>NUCLEOTIDE SEQUENCE [LARGE SCALE GENOMIC DNA]</scope>
    <source>
        <strain evidence="1 2">HR1</strain>
    </source>
</reference>
<evidence type="ECO:0000313" key="2">
    <source>
        <dbReference type="Proteomes" id="UP000325614"/>
    </source>
</evidence>
<dbReference type="EMBL" id="CP045423">
    <property type="protein sequence ID" value="QFU16753.1"/>
    <property type="molecule type" value="Genomic_DNA"/>
</dbReference>
<dbReference type="AlphaFoldDB" id="A0A5P9JWE2"/>
<dbReference type="KEGG" id="mico:GDR74_11225"/>
<gene>
    <name evidence="1" type="ORF">GDR74_11225</name>
</gene>
<dbReference type="Proteomes" id="UP000325614">
    <property type="component" value="Chromosome"/>
</dbReference>
<accession>A0A5P9JWE2</accession>
<protein>
    <submittedName>
        <fullName evidence="1">Uncharacterized protein</fullName>
    </submittedName>
</protein>
<sequence length="111" mass="12410">MPELVRDWPHILQRVLREIRPADGRADCYVAEVDLSEEELRALNLFEASARHEHVSFADPETAEGRLAYLNTPVGLGKARNGEGIARVRISFTDVHRMRPMDAQSGASSGR</sequence>
<keyword evidence="2" id="KW-1185">Reference proteome</keyword>
<dbReference type="RefSeq" id="WP_152586395.1">
    <property type="nucleotide sequence ID" value="NZ_CP045423.1"/>
</dbReference>
<organism evidence="1 2">
    <name type="scientific">Microvirga thermotolerans</name>
    <dbReference type="NCBI Taxonomy" id="2651334"/>
    <lineage>
        <taxon>Bacteria</taxon>
        <taxon>Pseudomonadati</taxon>
        <taxon>Pseudomonadota</taxon>
        <taxon>Alphaproteobacteria</taxon>
        <taxon>Hyphomicrobiales</taxon>
        <taxon>Methylobacteriaceae</taxon>
        <taxon>Microvirga</taxon>
    </lineage>
</organism>